<protein>
    <submittedName>
        <fullName evidence="2">Uncharacterized protein</fullName>
    </submittedName>
</protein>
<name>A0A4D6HGA8_9EURY</name>
<dbReference type="EMBL" id="CP031310">
    <property type="protein sequence ID" value="QCC52072.1"/>
    <property type="molecule type" value="Genomic_DNA"/>
</dbReference>
<evidence type="ECO:0000313" key="2">
    <source>
        <dbReference type="EMBL" id="QCC52072.1"/>
    </source>
</evidence>
<keyword evidence="3" id="KW-1185">Reference proteome</keyword>
<dbReference type="AlphaFoldDB" id="A0A4D6HGA8"/>
<dbReference type="GeneID" id="39848780"/>
<organism evidence="2 3">
    <name type="scientific">Halapricum salinum</name>
    <dbReference type="NCBI Taxonomy" id="1457250"/>
    <lineage>
        <taxon>Archaea</taxon>
        <taxon>Methanobacteriati</taxon>
        <taxon>Methanobacteriota</taxon>
        <taxon>Stenosarchaea group</taxon>
        <taxon>Halobacteria</taxon>
        <taxon>Halobacteriales</taxon>
        <taxon>Haloarculaceae</taxon>
        <taxon>Halapricum</taxon>
    </lineage>
</organism>
<feature type="transmembrane region" description="Helical" evidence="1">
    <location>
        <begin position="48"/>
        <end position="67"/>
    </location>
</feature>
<proteinExistence type="predicted"/>
<feature type="transmembrane region" description="Helical" evidence="1">
    <location>
        <begin position="17"/>
        <end position="36"/>
    </location>
</feature>
<feature type="transmembrane region" description="Helical" evidence="1">
    <location>
        <begin position="73"/>
        <end position="92"/>
    </location>
</feature>
<dbReference type="Proteomes" id="UP000296706">
    <property type="component" value="Chromosome"/>
</dbReference>
<gene>
    <name evidence="2" type="ORF">DV733_12930</name>
</gene>
<dbReference type="STRING" id="1457250.GCA_000755225_01443"/>
<sequence length="139" mass="14553">MRRELDPPGRTSPIKQWAYPLGGVLLFSLYALPPLLNRNLIGVPDWQVLTGAVAAGVLVATALVLWTDHPGTRILLAGIFGSILYGLGYNAFVGFESELKLSTLAVAELASVTVAAAALGWLAAEWATSSDESAGETSG</sequence>
<dbReference type="KEGG" id="hsn:DV733_12930"/>
<feature type="transmembrane region" description="Helical" evidence="1">
    <location>
        <begin position="104"/>
        <end position="124"/>
    </location>
</feature>
<reference evidence="2 3" key="1">
    <citation type="journal article" date="2019" name="Nat. Commun.">
        <title>A new type of DNA phosphorothioation-based antiviral system in archaea.</title>
        <authorList>
            <person name="Xiong L."/>
            <person name="Liu S."/>
            <person name="Chen S."/>
            <person name="Xiao Y."/>
            <person name="Zhu B."/>
            <person name="Gao Y."/>
            <person name="Zhang Y."/>
            <person name="Chen B."/>
            <person name="Luo J."/>
            <person name="Deng Z."/>
            <person name="Chen X."/>
            <person name="Wang L."/>
            <person name="Chen S."/>
        </authorList>
    </citation>
    <scope>NUCLEOTIDE SEQUENCE [LARGE SCALE GENOMIC DNA]</scope>
    <source>
        <strain evidence="2 3">CBA1105</strain>
    </source>
</reference>
<dbReference type="RefSeq" id="WP_049992400.1">
    <property type="nucleotide sequence ID" value="NZ_CP031310.1"/>
</dbReference>
<keyword evidence="1" id="KW-0812">Transmembrane</keyword>
<evidence type="ECO:0000313" key="3">
    <source>
        <dbReference type="Proteomes" id="UP000296706"/>
    </source>
</evidence>
<evidence type="ECO:0000256" key="1">
    <source>
        <dbReference type="SAM" id="Phobius"/>
    </source>
</evidence>
<keyword evidence="1" id="KW-0472">Membrane</keyword>
<accession>A0A4D6HGA8</accession>
<keyword evidence="1" id="KW-1133">Transmembrane helix</keyword>